<feature type="transmembrane region" description="Helical" evidence="1">
    <location>
        <begin position="21"/>
        <end position="38"/>
    </location>
</feature>
<dbReference type="AlphaFoldDB" id="A0A4R8BX39"/>
<accession>A0A4R8BX39</accession>
<reference evidence="2 3" key="1">
    <citation type="submission" date="2019-03" db="EMBL/GenBank/DDBJ databases">
        <title>Genomic Encyclopedia of Type Strains, Phase III (KMG-III): the genomes of soil and plant-associated and newly described type strains.</title>
        <authorList>
            <person name="Whitman W."/>
        </authorList>
    </citation>
    <scope>NUCLEOTIDE SEQUENCE [LARGE SCALE GENOMIC DNA]</scope>
    <source>
        <strain evidence="2 3">VKM Ac-2573</strain>
    </source>
</reference>
<dbReference type="RefSeq" id="WP_134108306.1">
    <property type="nucleotide sequence ID" value="NZ_SODP01000003.1"/>
</dbReference>
<proteinExistence type="predicted"/>
<keyword evidence="1" id="KW-1133">Transmembrane helix</keyword>
<organism evidence="2 3">
    <name type="scientific">Kribbella pratensis</name>
    <dbReference type="NCBI Taxonomy" id="2512112"/>
    <lineage>
        <taxon>Bacteria</taxon>
        <taxon>Bacillati</taxon>
        <taxon>Actinomycetota</taxon>
        <taxon>Actinomycetes</taxon>
        <taxon>Propionibacteriales</taxon>
        <taxon>Kribbellaceae</taxon>
        <taxon>Kribbella</taxon>
    </lineage>
</organism>
<dbReference type="Proteomes" id="UP000295146">
    <property type="component" value="Unassembled WGS sequence"/>
</dbReference>
<evidence type="ECO:0000256" key="1">
    <source>
        <dbReference type="SAM" id="Phobius"/>
    </source>
</evidence>
<evidence type="ECO:0000313" key="2">
    <source>
        <dbReference type="EMBL" id="TDW66400.1"/>
    </source>
</evidence>
<comment type="caution">
    <text evidence="2">The sequence shown here is derived from an EMBL/GenBank/DDBJ whole genome shotgun (WGS) entry which is preliminary data.</text>
</comment>
<sequence length="167" mass="19453">MGERLPEAWMVEWHHHNRVEFPLRGWSFLQFPLLLALAPTSMVLASLPDMLADGNWRFLAYLWITAYACLVLVFLYQLVTRRPYVVVDRAGIRSGRRFLPWNEIGSIGLVTGPNPIGKLPIHPKNVWANDLVLTRRHVNDLKSFHTWLDELLTDQRRSASPKDQEWQ</sequence>
<gene>
    <name evidence="2" type="ORF">EV653_6428</name>
</gene>
<evidence type="ECO:0008006" key="4">
    <source>
        <dbReference type="Google" id="ProtNLM"/>
    </source>
</evidence>
<name>A0A4R8BX39_9ACTN</name>
<keyword evidence="1" id="KW-0472">Membrane</keyword>
<dbReference type="EMBL" id="SODP01000003">
    <property type="protein sequence ID" value="TDW66400.1"/>
    <property type="molecule type" value="Genomic_DNA"/>
</dbReference>
<evidence type="ECO:0000313" key="3">
    <source>
        <dbReference type="Proteomes" id="UP000295146"/>
    </source>
</evidence>
<protein>
    <recommendedName>
        <fullName evidence="4">PH (Pleckstrin Homology) domain-containing protein</fullName>
    </recommendedName>
</protein>
<keyword evidence="1" id="KW-0812">Transmembrane</keyword>
<keyword evidence="3" id="KW-1185">Reference proteome</keyword>
<feature type="transmembrane region" description="Helical" evidence="1">
    <location>
        <begin position="58"/>
        <end position="79"/>
    </location>
</feature>
<dbReference type="OrthoDB" id="3824865at2"/>